<evidence type="ECO:0000256" key="1">
    <source>
        <dbReference type="SAM" id="MobiDB-lite"/>
    </source>
</evidence>
<feature type="region of interest" description="Disordered" evidence="1">
    <location>
        <begin position="453"/>
        <end position="485"/>
    </location>
</feature>
<feature type="domain" description="EF-hand" evidence="2">
    <location>
        <begin position="341"/>
        <end position="368"/>
    </location>
</feature>
<evidence type="ECO:0000313" key="3">
    <source>
        <dbReference type="EMBL" id="KAK3266292.1"/>
    </source>
</evidence>
<feature type="compositionally biased region" description="Polar residues" evidence="1">
    <location>
        <begin position="467"/>
        <end position="476"/>
    </location>
</feature>
<feature type="region of interest" description="Disordered" evidence="1">
    <location>
        <begin position="800"/>
        <end position="860"/>
    </location>
</feature>
<sequence>MTQQTNHMRFLNTDGNTTDAHCRKIFNESELANNIPCLDDTGRWKQRFSDVEIAHQYRTYDFGLEESNNTMCVCNTYRGFFHVGVEEIILYIDHFYHSKILSGALTKTYIRTYGNDENKAVLESGAGLALSLKEMLEYAEVELDKRCDEGLNKQWLADNSEAQERALQGPGGSADNVYPYVRVTGLRLDVTMEYYNYRLAPGIVDKNDRSELWDIDNSDAATVCVMILRPYLAWTSQGNSYSFNGRDFVHPLDVATDDYRYGALVTFQSGGVIGGFDSFMLFTAITQVIVALGVAAQITTIVARSCLGEKSTLYKSVMSERFSALGIYSRFAAQAITASIIFDMVDENSSGRVSKRELYKPLRRLYHKQMDEQQIGTLVEFVTYMANIQDVPNKVVNTCDKEADGTTSSKSHETVDVLEEPEEALDAVSSTDNNVVTIEGDDQNIEMQNVRRTNSRISSRGSSRQSFMDTVNSAKPRQQKRQLRRHHISRPQWASVFAGPPCNIKACIGLIDRKGAQGHFTPEDNDMQYYQEMEQLLTMEMRAEETIVSSGEVVGGRLRSAVPAISNDMQSQAAENCRINKIPSLGISENSDEGISSPAAPKMIGATGATPSTSTHDAAAISAESHRQRTAADIFRSAHLGPCLPHLPPAEQTDWGMQGHGNTPAVGNHGTPMHMGGFERVSRNNSQQALVSHTVVLPREILERMVEDMFELKQQVAVLRGQPTNEGAPRNEQKDIHDDELRPPGKQISHTSTGASSVSRQTSNLSRQSSSVGRNTSSEWWSSNWAGNFQSSLFSPLYGGNSKGKRPADEELEVAPKGRKHYWGRNYAARSIEDKTESKDPTQMATHNNPTFAEEKELDL</sequence>
<protein>
    <recommendedName>
        <fullName evidence="2">EF-hand domain-containing protein</fullName>
    </recommendedName>
</protein>
<organism evidence="3 4">
    <name type="scientific">Cymbomonas tetramitiformis</name>
    <dbReference type="NCBI Taxonomy" id="36881"/>
    <lineage>
        <taxon>Eukaryota</taxon>
        <taxon>Viridiplantae</taxon>
        <taxon>Chlorophyta</taxon>
        <taxon>Pyramimonadophyceae</taxon>
        <taxon>Pyramimonadales</taxon>
        <taxon>Pyramimonadaceae</taxon>
        <taxon>Cymbomonas</taxon>
    </lineage>
</organism>
<reference evidence="3 4" key="1">
    <citation type="journal article" date="2015" name="Genome Biol. Evol.">
        <title>Comparative Genomics of a Bacterivorous Green Alga Reveals Evolutionary Causalities and Consequences of Phago-Mixotrophic Mode of Nutrition.</title>
        <authorList>
            <person name="Burns J.A."/>
            <person name="Paasch A."/>
            <person name="Narechania A."/>
            <person name="Kim E."/>
        </authorList>
    </citation>
    <scope>NUCLEOTIDE SEQUENCE [LARGE SCALE GENOMIC DNA]</scope>
    <source>
        <strain evidence="3 4">PLY_AMNH</strain>
    </source>
</reference>
<feature type="compositionally biased region" description="Polar residues" evidence="1">
    <location>
        <begin position="748"/>
        <end position="777"/>
    </location>
</feature>
<accession>A0AAE0FV54</accession>
<dbReference type="PROSITE" id="PS50222">
    <property type="entry name" value="EF_HAND_2"/>
    <property type="match status" value="1"/>
</dbReference>
<feature type="compositionally biased region" description="Basic and acidic residues" evidence="1">
    <location>
        <begin position="831"/>
        <end position="840"/>
    </location>
</feature>
<dbReference type="AlphaFoldDB" id="A0AAE0FV54"/>
<evidence type="ECO:0000313" key="4">
    <source>
        <dbReference type="Proteomes" id="UP001190700"/>
    </source>
</evidence>
<feature type="compositionally biased region" description="Basic and acidic residues" evidence="1">
    <location>
        <begin position="729"/>
        <end position="743"/>
    </location>
</feature>
<keyword evidence="4" id="KW-1185">Reference proteome</keyword>
<name>A0AAE0FV54_9CHLO</name>
<dbReference type="Proteomes" id="UP001190700">
    <property type="component" value="Unassembled WGS sequence"/>
</dbReference>
<proteinExistence type="predicted"/>
<dbReference type="PROSITE" id="PS00018">
    <property type="entry name" value="EF_HAND_1"/>
    <property type="match status" value="1"/>
</dbReference>
<dbReference type="GO" id="GO:0005509">
    <property type="term" value="F:calcium ion binding"/>
    <property type="evidence" value="ECO:0007669"/>
    <property type="project" value="InterPro"/>
</dbReference>
<feature type="compositionally biased region" description="Polar residues" evidence="1">
    <location>
        <begin position="841"/>
        <end position="851"/>
    </location>
</feature>
<feature type="compositionally biased region" description="Low complexity" evidence="1">
    <location>
        <begin position="453"/>
        <end position="466"/>
    </location>
</feature>
<comment type="caution">
    <text evidence="3">The sequence shown here is derived from an EMBL/GenBank/DDBJ whole genome shotgun (WGS) entry which is preliminary data.</text>
</comment>
<dbReference type="InterPro" id="IPR018247">
    <property type="entry name" value="EF_Hand_1_Ca_BS"/>
</dbReference>
<feature type="region of interest" description="Disordered" evidence="1">
    <location>
        <begin position="720"/>
        <end position="777"/>
    </location>
</feature>
<evidence type="ECO:0000259" key="2">
    <source>
        <dbReference type="PROSITE" id="PS50222"/>
    </source>
</evidence>
<gene>
    <name evidence="3" type="ORF">CYMTET_25071</name>
</gene>
<dbReference type="EMBL" id="LGRX02013255">
    <property type="protein sequence ID" value="KAK3266292.1"/>
    <property type="molecule type" value="Genomic_DNA"/>
</dbReference>
<dbReference type="InterPro" id="IPR002048">
    <property type="entry name" value="EF_hand_dom"/>
</dbReference>